<proteinExistence type="predicted"/>
<dbReference type="Proteomes" id="UP001176941">
    <property type="component" value="Chromosome 20"/>
</dbReference>
<gene>
    <name evidence="2" type="ORF">MRATA1EN1_LOCUS10195</name>
</gene>
<organism evidence="2 3">
    <name type="scientific">Rangifer tarandus platyrhynchus</name>
    <name type="common">Svalbard reindeer</name>
    <dbReference type="NCBI Taxonomy" id="3082113"/>
    <lineage>
        <taxon>Eukaryota</taxon>
        <taxon>Metazoa</taxon>
        <taxon>Chordata</taxon>
        <taxon>Craniata</taxon>
        <taxon>Vertebrata</taxon>
        <taxon>Euteleostomi</taxon>
        <taxon>Mammalia</taxon>
        <taxon>Eutheria</taxon>
        <taxon>Laurasiatheria</taxon>
        <taxon>Artiodactyla</taxon>
        <taxon>Ruminantia</taxon>
        <taxon>Pecora</taxon>
        <taxon>Cervidae</taxon>
        <taxon>Odocoileinae</taxon>
        <taxon>Rangifer</taxon>
    </lineage>
</organism>
<dbReference type="EMBL" id="OX459956">
    <property type="protein sequence ID" value="CAI9161233.1"/>
    <property type="molecule type" value="Genomic_DNA"/>
</dbReference>
<accession>A0ABN8YIE6</accession>
<protein>
    <submittedName>
        <fullName evidence="2">Uncharacterized protein</fullName>
    </submittedName>
</protein>
<sequence>MEMRWREDAQASFPDQSPHGAVSASLRPSPGLTCRVPQVGGGDPAPRSAADSQAAVAADAVVLQPPPPPLRLLAPAWVITTH</sequence>
<keyword evidence="3" id="KW-1185">Reference proteome</keyword>
<reference evidence="2" key="1">
    <citation type="submission" date="2023-04" db="EMBL/GenBank/DDBJ databases">
        <authorList>
            <consortium name="ELIXIR-Norway"/>
        </authorList>
    </citation>
    <scope>NUCLEOTIDE SEQUENCE [LARGE SCALE GENOMIC DNA]</scope>
</reference>
<feature type="region of interest" description="Disordered" evidence="1">
    <location>
        <begin position="1"/>
        <end position="52"/>
    </location>
</feature>
<evidence type="ECO:0000313" key="2">
    <source>
        <dbReference type="EMBL" id="CAI9161233.1"/>
    </source>
</evidence>
<name>A0ABN8YIE6_RANTA</name>
<evidence type="ECO:0000313" key="3">
    <source>
        <dbReference type="Proteomes" id="UP001176941"/>
    </source>
</evidence>
<evidence type="ECO:0000256" key="1">
    <source>
        <dbReference type="SAM" id="MobiDB-lite"/>
    </source>
</evidence>